<accession>A0A5N3P6B9</accession>
<evidence type="ECO:0000259" key="1">
    <source>
        <dbReference type="Pfam" id="PF04480"/>
    </source>
</evidence>
<organism evidence="2 3">
    <name type="scientific">Microvirga brassicacearum</name>
    <dbReference type="NCBI Taxonomy" id="2580413"/>
    <lineage>
        <taxon>Bacteria</taxon>
        <taxon>Pseudomonadati</taxon>
        <taxon>Pseudomonadota</taxon>
        <taxon>Alphaproteobacteria</taxon>
        <taxon>Hyphomicrobiales</taxon>
        <taxon>Methylobacteriaceae</taxon>
        <taxon>Microvirga</taxon>
    </lineage>
</organism>
<name>A0A5N3P6B9_9HYPH</name>
<gene>
    <name evidence="2" type="ORF">FEZ63_19350</name>
</gene>
<dbReference type="InterPro" id="IPR011335">
    <property type="entry name" value="Restrct_endonuc-II-like"/>
</dbReference>
<dbReference type="SUPFAM" id="SSF52980">
    <property type="entry name" value="Restriction endonuclease-like"/>
    <property type="match status" value="1"/>
</dbReference>
<dbReference type="OrthoDB" id="9798754at2"/>
<dbReference type="AlphaFoldDB" id="A0A5N3P6B9"/>
<dbReference type="InterPro" id="IPR007569">
    <property type="entry name" value="DUF559"/>
</dbReference>
<evidence type="ECO:0000313" key="2">
    <source>
        <dbReference type="EMBL" id="KAB0265278.1"/>
    </source>
</evidence>
<evidence type="ECO:0000313" key="3">
    <source>
        <dbReference type="Proteomes" id="UP000325684"/>
    </source>
</evidence>
<feature type="domain" description="DUF559" evidence="1">
    <location>
        <begin position="5"/>
        <end position="112"/>
    </location>
</feature>
<proteinExistence type="predicted"/>
<keyword evidence="3" id="KW-1185">Reference proteome</keyword>
<dbReference type="InterPro" id="IPR047216">
    <property type="entry name" value="Endonuclease_DUF559_bact"/>
</dbReference>
<dbReference type="Gene3D" id="3.40.960.10">
    <property type="entry name" value="VSR Endonuclease"/>
    <property type="match status" value="1"/>
</dbReference>
<dbReference type="PANTHER" id="PTHR38590:SF1">
    <property type="entry name" value="BLL0828 PROTEIN"/>
    <property type="match status" value="1"/>
</dbReference>
<dbReference type="EMBL" id="VCMV01000038">
    <property type="protein sequence ID" value="KAB0265278.1"/>
    <property type="molecule type" value="Genomic_DNA"/>
</dbReference>
<reference evidence="2 3" key="1">
    <citation type="journal article" date="2019" name="Microorganisms">
        <title>Genome Insights into the Novel Species Microvirga brassicacearum, a Rapeseed Endophyte with Biotechnological Potential.</title>
        <authorList>
            <person name="Jimenez-Gomez A."/>
            <person name="Saati-Santamaria Z."/>
            <person name="Igual J.M."/>
            <person name="Rivas R."/>
            <person name="Mateos P.F."/>
            <person name="Garcia-Fraile P."/>
        </authorList>
    </citation>
    <scope>NUCLEOTIDE SEQUENCE [LARGE SCALE GENOMIC DNA]</scope>
    <source>
        <strain evidence="2 3">CDVBN77</strain>
    </source>
</reference>
<dbReference type="RefSeq" id="WP_150947544.1">
    <property type="nucleotide sequence ID" value="NZ_VCMV01000038.1"/>
</dbReference>
<dbReference type="PANTHER" id="PTHR38590">
    <property type="entry name" value="BLL0828 PROTEIN"/>
    <property type="match status" value="1"/>
</dbReference>
<comment type="caution">
    <text evidence="2">The sequence shown here is derived from an EMBL/GenBank/DDBJ whole genome shotgun (WGS) entry which is preliminary data.</text>
</comment>
<dbReference type="Proteomes" id="UP000325684">
    <property type="component" value="Unassembled WGS sequence"/>
</dbReference>
<dbReference type="Pfam" id="PF04480">
    <property type="entry name" value="DUF559"/>
    <property type="match status" value="1"/>
</dbReference>
<dbReference type="CDD" id="cd01038">
    <property type="entry name" value="Endonuclease_DUF559"/>
    <property type="match status" value="1"/>
</dbReference>
<sequence>MRRFVQRARQLRKQQTDAEAVLWRAVRNRSLARWKFRRQHVVDRFIVDFICLDARLIVEVDGATHSMDSELAYDAERTHILESCGFHVLRITNAEILANIDDVMETILAELEHRAFL</sequence>
<protein>
    <submittedName>
        <fullName evidence="2">DUF559 domain-containing protein</fullName>
    </submittedName>
</protein>